<dbReference type="AlphaFoldDB" id="A0A518V4T3"/>
<dbReference type="InterPro" id="IPR028994">
    <property type="entry name" value="Integrin_alpha_N"/>
</dbReference>
<dbReference type="SUPFAM" id="SSF69318">
    <property type="entry name" value="Integrin alpha N-terminal domain"/>
    <property type="match status" value="1"/>
</dbReference>
<sequence length="542" mass="58265">MKTLVKVVTSVALCGGVFAGVGAVANVPVFALDTQKALQAFEVGAPFSLKDLQVKPNSYVIDYTQADVTGDGVADGVTLIGTKEKKEDIFMSDIMVVLQDGKTMKFTQASVGKQNSGYEPKLTVGDFDKDGTQDILVKMEDGGSGGTSTYSLLSFKDGKGAAMVDQEKLNAGVDFDIQFKDGFKAEITNKATKEKTTVDISENKAEYIKNGIYDAKGKLLKAVEGAQDGLGSLEVVEQADGGLALVGTQKIWGSYHADSIAIATTTWKIEQGQLKLEKTEVTAFDHDNFSIAPNYVPGEKFTEAALTTKENNYIIDSKYADVNGDGVRDEIILIGHKQEGEKDHFVTELTVAVKDGKTKALTMGTVGKENAGFDDATLYIGSFNTDKHKDILVSAPTGGSGGLSTFSLLTFSDNKIVPLADQELLNKGVEYDVAFKADFKVEISNKATGKKETLDVSKNKKEYVESKIYDNNGKLLQETAGWADGLSVLTPVDVDKNGVLELQAVQSISGAYHADRLGLAKTTWTLKNGKLELTNEALELRK</sequence>
<name>A0A518V4T3_BRELA</name>
<protein>
    <recommendedName>
        <fullName evidence="4">VCBS repeat-containing protein</fullName>
    </recommendedName>
</protein>
<keyword evidence="1" id="KW-0732">Signal</keyword>
<dbReference type="OrthoDB" id="1653343at2"/>
<evidence type="ECO:0000313" key="2">
    <source>
        <dbReference type="EMBL" id="QDX91996.1"/>
    </source>
</evidence>
<evidence type="ECO:0000256" key="1">
    <source>
        <dbReference type="SAM" id="SignalP"/>
    </source>
</evidence>
<proteinExistence type="predicted"/>
<feature type="signal peptide" evidence="1">
    <location>
        <begin position="1"/>
        <end position="19"/>
    </location>
</feature>
<dbReference type="EMBL" id="CP033464">
    <property type="protein sequence ID" value="QDX91996.1"/>
    <property type="molecule type" value="Genomic_DNA"/>
</dbReference>
<accession>A0A518V4T3</accession>
<gene>
    <name evidence="2" type="ORF">EEL30_06210</name>
</gene>
<organism evidence="2 3">
    <name type="scientific">Brevibacillus laterosporus</name>
    <name type="common">Bacillus laterosporus</name>
    <dbReference type="NCBI Taxonomy" id="1465"/>
    <lineage>
        <taxon>Bacteria</taxon>
        <taxon>Bacillati</taxon>
        <taxon>Bacillota</taxon>
        <taxon>Bacilli</taxon>
        <taxon>Bacillales</taxon>
        <taxon>Paenibacillaceae</taxon>
        <taxon>Brevibacillus</taxon>
    </lineage>
</organism>
<keyword evidence="3" id="KW-1185">Reference proteome</keyword>
<dbReference type="Proteomes" id="UP000319432">
    <property type="component" value="Chromosome"/>
</dbReference>
<evidence type="ECO:0000313" key="3">
    <source>
        <dbReference type="Proteomes" id="UP000319432"/>
    </source>
</evidence>
<evidence type="ECO:0008006" key="4">
    <source>
        <dbReference type="Google" id="ProtNLM"/>
    </source>
</evidence>
<reference evidence="2 3" key="1">
    <citation type="submission" date="2018-11" db="EMBL/GenBank/DDBJ databases">
        <title>Phylogenetic determinants of toxin gene distribution in genomes of Brevibacillus laterosporus.</title>
        <authorList>
            <person name="Glare T.R."/>
            <person name="Durrant A."/>
            <person name="Berry C."/>
            <person name="Palma L."/>
            <person name="Ormskirk M."/>
            <person name="Cox M.O."/>
        </authorList>
    </citation>
    <scope>NUCLEOTIDE SEQUENCE [LARGE SCALE GENOMIC DNA]</scope>
    <source>
        <strain evidence="2 3">1821L</strain>
    </source>
</reference>
<feature type="chain" id="PRO_5039354777" description="VCBS repeat-containing protein" evidence="1">
    <location>
        <begin position="20"/>
        <end position="542"/>
    </location>
</feature>